<accession>A0A942WIT9</accession>
<dbReference type="SUPFAM" id="SSF51735">
    <property type="entry name" value="NAD(P)-binding Rossmann-fold domains"/>
    <property type="match status" value="1"/>
</dbReference>
<dbReference type="EMBL" id="JAGZMZ010000040">
    <property type="protein sequence ID" value="MBS4885052.1"/>
    <property type="molecule type" value="Genomic_DNA"/>
</dbReference>
<dbReference type="PANTHER" id="PTHR43245">
    <property type="entry name" value="BIFUNCTIONAL POLYMYXIN RESISTANCE PROTEIN ARNA"/>
    <property type="match status" value="1"/>
</dbReference>
<dbReference type="PANTHER" id="PTHR43245:SF58">
    <property type="entry name" value="BLL5923 PROTEIN"/>
    <property type="match status" value="1"/>
</dbReference>
<comment type="caution">
    <text evidence="2">The sequence shown here is derived from an EMBL/GenBank/DDBJ whole genome shotgun (WGS) entry which is preliminary data.</text>
</comment>
<dbReference type="Proteomes" id="UP000753219">
    <property type="component" value="Unassembled WGS sequence"/>
</dbReference>
<name>A0A942WIT9_9FIRM</name>
<protein>
    <submittedName>
        <fullName evidence="2">NAD-dependent epimerase/dehydratase family protein</fullName>
    </submittedName>
</protein>
<dbReference type="InterPro" id="IPR036291">
    <property type="entry name" value="NAD(P)-bd_dom_sf"/>
</dbReference>
<evidence type="ECO:0000313" key="2">
    <source>
        <dbReference type="EMBL" id="MBS4885052.1"/>
    </source>
</evidence>
<gene>
    <name evidence="2" type="ORF">KHZ85_09910</name>
</gene>
<feature type="domain" description="NAD-dependent epimerase/dehydratase" evidence="1">
    <location>
        <begin position="4"/>
        <end position="203"/>
    </location>
</feature>
<dbReference type="Gene3D" id="3.40.50.720">
    <property type="entry name" value="NAD(P)-binding Rossmann-like Domain"/>
    <property type="match status" value="1"/>
</dbReference>
<dbReference type="AlphaFoldDB" id="A0A942WIT9"/>
<dbReference type="Pfam" id="PF01370">
    <property type="entry name" value="Epimerase"/>
    <property type="match status" value="1"/>
</dbReference>
<dbReference type="InterPro" id="IPR001509">
    <property type="entry name" value="Epimerase_deHydtase"/>
</dbReference>
<reference evidence="2" key="1">
    <citation type="submission" date="2021-02" db="EMBL/GenBank/DDBJ databases">
        <title>Infant gut strain persistence is associated with maternal origin, phylogeny, and functional potential including surface adhesion and iron acquisition.</title>
        <authorList>
            <person name="Lou Y.C."/>
        </authorList>
    </citation>
    <scope>NUCLEOTIDE SEQUENCE</scope>
    <source>
        <strain evidence="2">L3_108_103G1_dasL3_108_103G1_concoct_2</strain>
    </source>
</reference>
<sequence length="286" mass="33040">MKKILVTGKGSYIGTHFIEELSKYPKDYQVDELEMRDDDWKQHDFSAYDVVYHVAGLAHSTPDESQRALYYRVNTDLTYEVAKKAKEAGVKQFIFMSSIIVYGSGKIGEDRVITKDTPLTPDNFYGDSKKQAEIKILPLEDENFKLVIVRPPMIYGPNSKGNYPLLAKFAKKTILFPTLENKRSMLFLGNLIAFIKLMIDNEEHGIFLPQNKEYVSSASLVKEISKLHDHKIWFTGLFNPLLRLFNKQVYVNKVFGNLTIDKALSEYKDEYCKYSFVESIRLTEEK</sequence>
<dbReference type="RefSeq" id="WP_022420971.1">
    <property type="nucleotide sequence ID" value="NZ_CAJKGD010000015.1"/>
</dbReference>
<evidence type="ECO:0000259" key="1">
    <source>
        <dbReference type="Pfam" id="PF01370"/>
    </source>
</evidence>
<organism evidence="2 3">
    <name type="scientific">Amedibacillus dolichus</name>
    <dbReference type="NCBI Taxonomy" id="31971"/>
    <lineage>
        <taxon>Bacteria</taxon>
        <taxon>Bacillati</taxon>
        <taxon>Bacillota</taxon>
        <taxon>Erysipelotrichia</taxon>
        <taxon>Erysipelotrichales</taxon>
        <taxon>Erysipelotrichaceae</taxon>
        <taxon>Amedibacillus</taxon>
    </lineage>
</organism>
<proteinExistence type="predicted"/>
<evidence type="ECO:0000313" key="3">
    <source>
        <dbReference type="Proteomes" id="UP000753219"/>
    </source>
</evidence>
<dbReference type="InterPro" id="IPR050177">
    <property type="entry name" value="Lipid_A_modif_metabolic_enz"/>
</dbReference>